<name>A0A067M9Y9_BOTB1</name>
<dbReference type="PRINTS" id="PR00420">
    <property type="entry name" value="RNGMNOXGNASE"/>
</dbReference>
<dbReference type="InParanoid" id="A0A067M9Y9"/>
<evidence type="ECO:0000313" key="6">
    <source>
        <dbReference type="EMBL" id="KDQ08401.1"/>
    </source>
</evidence>
<proteinExistence type="predicted"/>
<comment type="cofactor">
    <cofactor evidence="1">
        <name>FAD</name>
        <dbReference type="ChEBI" id="CHEBI:57692"/>
    </cofactor>
</comment>
<keyword evidence="3" id="KW-0274">FAD</keyword>
<keyword evidence="4" id="KW-0560">Oxidoreductase</keyword>
<dbReference type="Pfam" id="PF01494">
    <property type="entry name" value="FAD_binding_3"/>
    <property type="match status" value="1"/>
</dbReference>
<evidence type="ECO:0000313" key="7">
    <source>
        <dbReference type="Proteomes" id="UP000027195"/>
    </source>
</evidence>
<dbReference type="Proteomes" id="UP000027195">
    <property type="component" value="Unassembled WGS sequence"/>
</dbReference>
<sequence>MPSSKSNSGSTAVLVVGAGPAGLTAALALAKNNVPVRIIEKNSGFEVRARGSGIYPRTLEALANLGAIDPIVENGRCVSTMRAYGPNGRDVLKTWEFAETFSEDKPDIPYPNFLMYPQDGTEKALRDTLEKYDVRVELSTELVRFEQDDNGVTAHIVSRGTPEVVKIDWMIGSDGGKSAVRKGLDSVSFIGETPEEGLTIIADIHIENLDRGVWHLWSHPKGGRIIICPVYPSPRFVFLYLLDGGEVPKEVLSGNLDEFQKMFNLATGRDDTKVSKLSFTSTWRPNIRMVDKFSVGKVFLVGDAAHIHPPTGGQGLNTSVQDAHNVSWKITLVHKKIAPPSLLSTYSEERMPVIAEMLSLATKLYAGLYDRAAAPLADSSKPVWRERKLSGLGVNCRWSSIVLDERTARVEGEAFEAYGLPEGILRAGDRAPNAPGLADMTAADEPATTLFKFFGPAHHTALVFSPGVSEFELSIMAELNSYNSVARLVVPVLLLPAGSHTRQASAQASYKIFEDKDGHARKGYDVGDDGTWIVIVRPDGVVGAIVKGSEGVKSYFSGIFITSD</sequence>
<dbReference type="InterPro" id="IPR038220">
    <property type="entry name" value="PHOX_C_sf"/>
</dbReference>
<dbReference type="Gene3D" id="3.50.50.60">
    <property type="entry name" value="FAD/NAD(P)-binding domain"/>
    <property type="match status" value="1"/>
</dbReference>
<dbReference type="HOGENOM" id="CLU_009665_20_3_1"/>
<keyword evidence="2" id="KW-0285">Flavoprotein</keyword>
<dbReference type="Gene3D" id="3.40.30.20">
    <property type="match status" value="1"/>
</dbReference>
<dbReference type="InterPro" id="IPR036188">
    <property type="entry name" value="FAD/NAD-bd_sf"/>
</dbReference>
<dbReference type="STRING" id="930990.A0A067M9Y9"/>
<accession>A0A067M9Y9</accession>
<dbReference type="InterPro" id="IPR002938">
    <property type="entry name" value="FAD-bd"/>
</dbReference>
<evidence type="ECO:0000256" key="4">
    <source>
        <dbReference type="ARBA" id="ARBA00023002"/>
    </source>
</evidence>
<dbReference type="SUPFAM" id="SSF51905">
    <property type="entry name" value="FAD/NAD(P)-binding domain"/>
    <property type="match status" value="1"/>
</dbReference>
<organism evidence="6 7">
    <name type="scientific">Botryobasidium botryosum (strain FD-172 SS1)</name>
    <dbReference type="NCBI Taxonomy" id="930990"/>
    <lineage>
        <taxon>Eukaryota</taxon>
        <taxon>Fungi</taxon>
        <taxon>Dikarya</taxon>
        <taxon>Basidiomycota</taxon>
        <taxon>Agaricomycotina</taxon>
        <taxon>Agaricomycetes</taxon>
        <taxon>Cantharellales</taxon>
        <taxon>Botryobasidiaceae</taxon>
        <taxon>Botryobasidium</taxon>
    </lineage>
</organism>
<evidence type="ECO:0000259" key="5">
    <source>
        <dbReference type="Pfam" id="PF01494"/>
    </source>
</evidence>
<dbReference type="PANTHER" id="PTHR43004:SF19">
    <property type="entry name" value="BINDING MONOOXYGENASE, PUTATIVE (JCVI)-RELATED"/>
    <property type="match status" value="1"/>
</dbReference>
<protein>
    <recommendedName>
        <fullName evidence="5">FAD-binding domain-containing protein</fullName>
    </recommendedName>
</protein>
<reference evidence="7" key="1">
    <citation type="journal article" date="2014" name="Proc. Natl. Acad. Sci. U.S.A.">
        <title>Extensive sampling of basidiomycete genomes demonstrates inadequacy of the white-rot/brown-rot paradigm for wood decay fungi.</title>
        <authorList>
            <person name="Riley R."/>
            <person name="Salamov A.A."/>
            <person name="Brown D.W."/>
            <person name="Nagy L.G."/>
            <person name="Floudas D."/>
            <person name="Held B.W."/>
            <person name="Levasseur A."/>
            <person name="Lombard V."/>
            <person name="Morin E."/>
            <person name="Otillar R."/>
            <person name="Lindquist E.A."/>
            <person name="Sun H."/>
            <person name="LaButti K.M."/>
            <person name="Schmutz J."/>
            <person name="Jabbour D."/>
            <person name="Luo H."/>
            <person name="Baker S.E."/>
            <person name="Pisabarro A.G."/>
            <person name="Walton J.D."/>
            <person name="Blanchette R.A."/>
            <person name="Henrissat B."/>
            <person name="Martin F."/>
            <person name="Cullen D."/>
            <person name="Hibbett D.S."/>
            <person name="Grigoriev I.V."/>
        </authorList>
    </citation>
    <scope>NUCLEOTIDE SEQUENCE [LARGE SCALE GENOMIC DNA]</scope>
    <source>
        <strain evidence="7">FD-172 SS1</strain>
    </source>
</reference>
<dbReference type="EMBL" id="KL198091">
    <property type="protein sequence ID" value="KDQ08401.1"/>
    <property type="molecule type" value="Genomic_DNA"/>
</dbReference>
<dbReference type="Gene3D" id="3.30.70.2450">
    <property type="match status" value="1"/>
</dbReference>
<dbReference type="OrthoDB" id="2690153at2759"/>
<feature type="domain" description="FAD-binding" evidence="5">
    <location>
        <begin position="11"/>
        <end position="358"/>
    </location>
</feature>
<dbReference type="GO" id="GO:0071949">
    <property type="term" value="F:FAD binding"/>
    <property type="evidence" value="ECO:0007669"/>
    <property type="project" value="InterPro"/>
</dbReference>
<dbReference type="InterPro" id="IPR050641">
    <property type="entry name" value="RIFMO-like"/>
</dbReference>
<evidence type="ECO:0000256" key="2">
    <source>
        <dbReference type="ARBA" id="ARBA00022630"/>
    </source>
</evidence>
<gene>
    <name evidence="6" type="ORF">BOTBODRAFT_148729</name>
</gene>
<keyword evidence="7" id="KW-1185">Reference proteome</keyword>
<evidence type="ECO:0000256" key="1">
    <source>
        <dbReference type="ARBA" id="ARBA00001974"/>
    </source>
</evidence>
<evidence type="ECO:0000256" key="3">
    <source>
        <dbReference type="ARBA" id="ARBA00022827"/>
    </source>
</evidence>
<dbReference type="PANTHER" id="PTHR43004">
    <property type="entry name" value="TRK SYSTEM POTASSIUM UPTAKE PROTEIN"/>
    <property type="match status" value="1"/>
</dbReference>
<dbReference type="GO" id="GO:0016709">
    <property type="term" value="F:oxidoreductase activity, acting on paired donors, with incorporation or reduction of molecular oxygen, NAD(P)H as one donor, and incorporation of one atom of oxygen"/>
    <property type="evidence" value="ECO:0007669"/>
    <property type="project" value="UniProtKB-ARBA"/>
</dbReference>
<dbReference type="AlphaFoldDB" id="A0A067M9Y9"/>